<sequence length="225" mass="22185">MKFIATISSLVALTAAAPDPLITPRAEVAARQDTNPAALGYVSASTFSDLRSCDYPATLSRSGSLAQCCQSSSCIFWSSCSAGTLFASQTSLFCDQGYCNTAVLVPTVGASSGQNYLGCWATSLGQSPFTIVADVGSAAVGVATGSVTGSSSARATGASSGGRSNAATSATGSATPASSSVAVQSSGAAEHAVVQPLTGLFGLVAMVFGTAGSPTISHFGPWGVL</sequence>
<evidence type="ECO:0000256" key="2">
    <source>
        <dbReference type="SAM" id="SignalP"/>
    </source>
</evidence>
<feature type="chain" id="PRO_5004178029" evidence="2">
    <location>
        <begin position="17"/>
        <end position="225"/>
    </location>
</feature>
<feature type="signal peptide" evidence="2">
    <location>
        <begin position="1"/>
        <end position="16"/>
    </location>
</feature>
<name>Q0UQL2_PHANO</name>
<organism evidence="3 4">
    <name type="scientific">Phaeosphaeria nodorum (strain SN15 / ATCC MYA-4574 / FGSC 10173)</name>
    <name type="common">Glume blotch fungus</name>
    <name type="synonym">Parastagonospora nodorum</name>
    <dbReference type="NCBI Taxonomy" id="321614"/>
    <lineage>
        <taxon>Eukaryota</taxon>
        <taxon>Fungi</taxon>
        <taxon>Dikarya</taxon>
        <taxon>Ascomycota</taxon>
        <taxon>Pezizomycotina</taxon>
        <taxon>Dothideomycetes</taxon>
        <taxon>Pleosporomycetidae</taxon>
        <taxon>Pleosporales</taxon>
        <taxon>Pleosporineae</taxon>
        <taxon>Phaeosphaeriaceae</taxon>
        <taxon>Parastagonospora</taxon>
    </lineage>
</organism>
<dbReference type="OMA" id="DCIFWSS"/>
<gene>
    <name evidence="3" type="ORF">SNOG_05952</name>
</gene>
<dbReference type="InParanoid" id="Q0UQL2"/>
<reference evidence="4" key="1">
    <citation type="journal article" date="2007" name="Plant Cell">
        <title>Dothideomycete-plant interactions illuminated by genome sequencing and EST analysis of the wheat pathogen Stagonospora nodorum.</title>
        <authorList>
            <person name="Hane J.K."/>
            <person name="Lowe R.G."/>
            <person name="Solomon P.S."/>
            <person name="Tan K.C."/>
            <person name="Schoch C.L."/>
            <person name="Spatafora J.W."/>
            <person name="Crous P.W."/>
            <person name="Kodira C."/>
            <person name="Birren B.W."/>
            <person name="Galagan J.E."/>
            <person name="Torriani S.F."/>
            <person name="McDonald B.A."/>
            <person name="Oliver R.P."/>
        </authorList>
    </citation>
    <scope>NUCLEOTIDE SEQUENCE [LARGE SCALE GENOMIC DNA]</scope>
    <source>
        <strain evidence="4">SN15 / ATCC MYA-4574 / FGSC 10173</strain>
    </source>
</reference>
<dbReference type="HOGENOM" id="CLU_1230305_0_0_1"/>
<evidence type="ECO:0000313" key="3">
    <source>
        <dbReference type="EMBL" id="EAT87016.1"/>
    </source>
</evidence>
<evidence type="ECO:0000313" key="4">
    <source>
        <dbReference type="Proteomes" id="UP000001055"/>
    </source>
</evidence>
<dbReference type="RefSeq" id="XP_001796342.1">
    <property type="nucleotide sequence ID" value="XM_001796290.1"/>
</dbReference>
<evidence type="ECO:0000256" key="1">
    <source>
        <dbReference type="SAM" id="MobiDB-lite"/>
    </source>
</evidence>
<dbReference type="AlphaFoldDB" id="Q0UQL2"/>
<keyword evidence="2" id="KW-0732">Signal</keyword>
<dbReference type="KEGG" id="pno:SNOG_05952"/>
<dbReference type="Proteomes" id="UP000001055">
    <property type="component" value="Unassembled WGS sequence"/>
</dbReference>
<proteinExistence type="predicted"/>
<accession>Q0UQL2</accession>
<protein>
    <submittedName>
        <fullName evidence="3">Uncharacterized protein</fullName>
    </submittedName>
</protein>
<dbReference type="EMBL" id="CH445332">
    <property type="protein sequence ID" value="EAT87016.1"/>
    <property type="molecule type" value="Genomic_DNA"/>
</dbReference>
<dbReference type="GeneID" id="5973219"/>
<dbReference type="VEuPathDB" id="FungiDB:JI435_059520"/>
<feature type="region of interest" description="Disordered" evidence="1">
    <location>
        <begin position="148"/>
        <end position="177"/>
    </location>
</feature>